<organism evidence="10 11">
    <name type="scientific">Candidatus Allocopromorpha excrementavium</name>
    <dbReference type="NCBI Taxonomy" id="2840741"/>
    <lineage>
        <taxon>Bacteria</taxon>
        <taxon>Bacillati</taxon>
        <taxon>Bacillota</taxon>
        <taxon>Clostridia</taxon>
        <taxon>Eubacteriales</taxon>
        <taxon>Eubacteriaceae</taxon>
        <taxon>Eubacteriaceae incertae sedis</taxon>
        <taxon>Candidatus Allocopromorpha</taxon>
    </lineage>
</organism>
<dbReference type="GO" id="GO:0016020">
    <property type="term" value="C:membrane"/>
    <property type="evidence" value="ECO:0007669"/>
    <property type="project" value="TreeGrafter"/>
</dbReference>
<dbReference type="SUPFAM" id="SSF53706">
    <property type="entry name" value="Formate dehydrogenase/DMSO reductase, domains 1-3"/>
    <property type="match status" value="1"/>
</dbReference>
<comment type="caution">
    <text evidence="10">The sequence shown here is derived from an EMBL/GenBank/DDBJ whole genome shotgun (WGS) entry which is preliminary data.</text>
</comment>
<dbReference type="PANTHER" id="PTHR43105">
    <property type="entry name" value="RESPIRATORY NITRATE REDUCTASE"/>
    <property type="match status" value="1"/>
</dbReference>
<keyword evidence="4" id="KW-0560">Oxidoreductase</keyword>
<keyword evidence="5" id="KW-0408">Iron</keyword>
<dbReference type="InterPro" id="IPR017896">
    <property type="entry name" value="4Fe4S_Fe-S-bd"/>
</dbReference>
<keyword evidence="3" id="KW-0677">Repeat</keyword>
<dbReference type="InterPro" id="IPR006656">
    <property type="entry name" value="Mopterin_OxRdtase"/>
</dbReference>
<dbReference type="InterPro" id="IPR001041">
    <property type="entry name" value="2Fe-2S_ferredoxin-type"/>
</dbReference>
<protein>
    <submittedName>
        <fullName evidence="10">FAD-dependent oxidoreductase</fullName>
    </submittedName>
</protein>
<dbReference type="Gene3D" id="3.40.228.10">
    <property type="entry name" value="Dimethylsulfoxide Reductase, domain 2"/>
    <property type="match status" value="1"/>
</dbReference>
<dbReference type="InterPro" id="IPR028261">
    <property type="entry name" value="DPD_II"/>
</dbReference>
<dbReference type="PRINTS" id="PR00419">
    <property type="entry name" value="ADXRDTASE"/>
</dbReference>
<dbReference type="SUPFAM" id="SSF51971">
    <property type="entry name" value="Nucleotide-binding domain"/>
    <property type="match status" value="1"/>
</dbReference>
<dbReference type="Gene3D" id="3.40.50.740">
    <property type="match status" value="1"/>
</dbReference>
<dbReference type="Gene3D" id="3.30.200.210">
    <property type="match status" value="1"/>
</dbReference>
<keyword evidence="6" id="KW-0411">Iron-sulfur</keyword>
<dbReference type="InterPro" id="IPR009051">
    <property type="entry name" value="Helical_ferredxn"/>
</dbReference>
<dbReference type="InterPro" id="IPR036188">
    <property type="entry name" value="FAD/NAD-bd_sf"/>
</dbReference>
<dbReference type="Proteomes" id="UP000824159">
    <property type="component" value="Unassembled WGS sequence"/>
</dbReference>
<evidence type="ECO:0000256" key="4">
    <source>
        <dbReference type="ARBA" id="ARBA00023002"/>
    </source>
</evidence>
<dbReference type="SMART" id="SM00926">
    <property type="entry name" value="Molybdop_Fe4S4"/>
    <property type="match status" value="1"/>
</dbReference>
<dbReference type="SUPFAM" id="SSF46548">
    <property type="entry name" value="alpha-helical ferredoxin"/>
    <property type="match status" value="1"/>
</dbReference>
<dbReference type="Pfam" id="PF22117">
    <property type="entry name" value="Fer4_Nqo3"/>
    <property type="match status" value="1"/>
</dbReference>
<dbReference type="PROSITE" id="PS51379">
    <property type="entry name" value="4FE4S_FER_2"/>
    <property type="match status" value="2"/>
</dbReference>
<dbReference type="SUPFAM" id="SSF54862">
    <property type="entry name" value="4Fe-4S ferredoxins"/>
    <property type="match status" value="1"/>
</dbReference>
<dbReference type="EMBL" id="DVLX01000073">
    <property type="protein sequence ID" value="HIT99755.1"/>
    <property type="molecule type" value="Genomic_DNA"/>
</dbReference>
<evidence type="ECO:0000259" key="8">
    <source>
        <dbReference type="PROSITE" id="PS51379"/>
    </source>
</evidence>
<gene>
    <name evidence="10" type="ORF">IAD12_05845</name>
</gene>
<dbReference type="Gene3D" id="3.50.50.60">
    <property type="entry name" value="FAD/NAD(P)-binding domain"/>
    <property type="match status" value="2"/>
</dbReference>
<dbReference type="PROSITE" id="PS51669">
    <property type="entry name" value="4FE4S_MOW_BIS_MGD"/>
    <property type="match status" value="1"/>
</dbReference>
<reference evidence="10" key="1">
    <citation type="submission" date="2020-10" db="EMBL/GenBank/DDBJ databases">
        <authorList>
            <person name="Gilroy R."/>
        </authorList>
    </citation>
    <scope>NUCLEOTIDE SEQUENCE</scope>
    <source>
        <strain evidence="10">CHK176-22527</strain>
    </source>
</reference>
<dbReference type="Pfam" id="PF00384">
    <property type="entry name" value="Molybdopterin"/>
    <property type="match status" value="1"/>
</dbReference>
<dbReference type="GO" id="GO:0022904">
    <property type="term" value="P:respiratory electron transport chain"/>
    <property type="evidence" value="ECO:0007669"/>
    <property type="project" value="TreeGrafter"/>
</dbReference>
<dbReference type="InterPro" id="IPR006963">
    <property type="entry name" value="Mopterin_OxRdtase_4Fe-4S_dom"/>
</dbReference>
<proteinExistence type="predicted"/>
<dbReference type="Pfam" id="PF07992">
    <property type="entry name" value="Pyr_redox_2"/>
    <property type="match status" value="1"/>
</dbReference>
<dbReference type="FunFam" id="3.30.70.20:FF:000035">
    <property type="entry name" value="Iron hydrogenase 1"/>
    <property type="match status" value="1"/>
</dbReference>
<dbReference type="Gene3D" id="1.10.1060.10">
    <property type="entry name" value="Alpha-helical ferredoxin"/>
    <property type="match status" value="2"/>
</dbReference>
<dbReference type="PANTHER" id="PTHR43105:SF10">
    <property type="entry name" value="NADH-QUINONE OXIDOREDUCTASE SUBUNIT G"/>
    <property type="match status" value="1"/>
</dbReference>
<dbReference type="PROSITE" id="PS51085">
    <property type="entry name" value="2FE2S_FER_2"/>
    <property type="match status" value="1"/>
</dbReference>
<dbReference type="Gene3D" id="3.10.20.440">
    <property type="entry name" value="2Fe-2S iron-sulphur cluster binding domain, sarcosine oxidase, alpha subunit, N-terminal domain"/>
    <property type="match status" value="1"/>
</dbReference>
<feature type="domain" description="4Fe-4S Mo/W bis-MGD-type" evidence="9">
    <location>
        <begin position="688"/>
        <end position="744"/>
    </location>
</feature>
<dbReference type="Gene3D" id="3.30.70.20">
    <property type="match status" value="1"/>
</dbReference>
<dbReference type="GO" id="GO:0046872">
    <property type="term" value="F:metal ion binding"/>
    <property type="evidence" value="ECO:0007669"/>
    <property type="project" value="UniProtKB-KW"/>
</dbReference>
<dbReference type="CDD" id="cd00207">
    <property type="entry name" value="fer2"/>
    <property type="match status" value="1"/>
</dbReference>
<dbReference type="Pfam" id="PF13510">
    <property type="entry name" value="Fer2_4"/>
    <property type="match status" value="1"/>
</dbReference>
<dbReference type="SUPFAM" id="SSF54292">
    <property type="entry name" value="2Fe-2S ferredoxin-like"/>
    <property type="match status" value="1"/>
</dbReference>
<dbReference type="GO" id="GO:0003954">
    <property type="term" value="F:NADH dehydrogenase activity"/>
    <property type="evidence" value="ECO:0007669"/>
    <property type="project" value="TreeGrafter"/>
</dbReference>
<sequence>MDKFRLNINGKEVTGMPGQTILEVARENDIFIPTLCYDERTKIYGSCGICMCEVEGNPKLCKACATVIAPGMVINTNTERVIESRKTNLELLLSNHTGDCRPPCVLACPAHTDCQGYVGLIANGEYEAALELVKDKIPLPASLGRVCPHPCEEKCRRGLIDEPVSIQWLKRFAADQDLMSEEAFIPECGPSTGKRVAVIGGGPMGLSAAYFLRQKGHDVTVFEAMPKAGGMLRYGIPEYRLPKEVLDDEILTIEKMGVEIVTDTKIGEDIPFETVRADFDAVLLGIGAWISTGTGCKGEDADGVIGGIDFLRKVVRNEEIKLGEKVAIVGGGNTAMDACRTAVRLGAKEVYNIYRRTKDEMPADMVEIEEAEEEGVIFKNLRNPIEVIKDEKGHAKEVILQVMELGEPDESGRRRPVPVEGKTETIAIDNMILAIGQAVDASIFDCDKTRKNAIAYDKETYMTSIPGVFAGGDCGNDKISIAVEAIADAKKASEIIDAYLDGEKIKYEKPYFVERDDITEKTFEDREKMCRPEMPQLSADERKDNFSEVIPDGYTPEQAEAEAARCLECGCHDYFECKLIDFAHQYDVHPERFEGDKSTIEYEDDHPFIVRDPNKCILCGLCVRVCDEVMGVGALGLVHRGFDTVVKPNLEKPLAESGCVSCGQCVSVCPTGALQERTTMVKETPLDTVETDTTCSYCSVGCSLKLESYGDMLIKANPDKNGTVNAGLACAKGKWGFDCSMLENKLEEPLIKYNGEFREADYHEALVMIAKKCQAVGTKYGKDSVAVSISDRYTNEEAYAIKKMAEAMDAKVLCMNNRKSGIADVIGHDASPNTIDEMLSTDLILAVGFNGADNPVIQLKMRQAAAAGAKVVLINPEGYEQNMNYLAKEVYTANDLSFIKALAKAVADSGKGGNIAGFDEFAASVADADVTDEVKEIADMYLDAKKAMIVFTQNMITANAATLLADIAMVSGHIGAPRDGILQVKAKNNSQGLIDMGITAGAEALDGVKALVVFGEEADIDADSLEFMAVCDTHMTPLAAKADVVIPGTGFASTDGTYTNTERRLQLVQAAIDEGIGLSNWEVAAEIAHVYEVDYDWEDTEDISMEMDDAVPAYKYAEIDEVLGGVLTPSEDAKLVAAADDKFADPIKCTDSLMNVIKERIPKPANPTA</sequence>
<feature type="domain" description="2Fe-2S ferredoxin-type" evidence="7">
    <location>
        <begin position="2"/>
        <end position="80"/>
    </location>
</feature>
<dbReference type="InterPro" id="IPR050123">
    <property type="entry name" value="Prok_molybdopt-oxidoreductase"/>
</dbReference>
<evidence type="ECO:0000259" key="9">
    <source>
        <dbReference type="PROSITE" id="PS51669"/>
    </source>
</evidence>
<feature type="domain" description="4Fe-4S ferredoxin-type" evidence="8">
    <location>
        <begin position="650"/>
        <end position="679"/>
    </location>
</feature>
<feature type="domain" description="4Fe-4S ferredoxin-type" evidence="8">
    <location>
        <begin position="607"/>
        <end position="626"/>
    </location>
</feature>
<dbReference type="Pfam" id="PF04879">
    <property type="entry name" value="Molybdop_Fe4S4"/>
    <property type="match status" value="1"/>
</dbReference>
<evidence type="ECO:0000259" key="7">
    <source>
        <dbReference type="PROSITE" id="PS51085"/>
    </source>
</evidence>
<dbReference type="InterPro" id="IPR036010">
    <property type="entry name" value="2Fe-2S_ferredoxin-like_sf"/>
</dbReference>
<reference evidence="10" key="2">
    <citation type="journal article" date="2021" name="PeerJ">
        <title>Extensive microbial diversity within the chicken gut microbiome revealed by metagenomics and culture.</title>
        <authorList>
            <person name="Gilroy R."/>
            <person name="Ravi A."/>
            <person name="Getino M."/>
            <person name="Pursley I."/>
            <person name="Horton D.L."/>
            <person name="Alikhan N.F."/>
            <person name="Baker D."/>
            <person name="Gharbi K."/>
            <person name="Hall N."/>
            <person name="Watson M."/>
            <person name="Adriaenssens E.M."/>
            <person name="Foster-Nyarko E."/>
            <person name="Jarju S."/>
            <person name="Secka A."/>
            <person name="Antonio M."/>
            <person name="Oren A."/>
            <person name="Chaudhuri R.R."/>
            <person name="La Ragione R."/>
            <person name="Hildebrand F."/>
            <person name="Pallen M.J."/>
        </authorList>
    </citation>
    <scope>NUCLEOTIDE SEQUENCE</scope>
    <source>
        <strain evidence="10">CHK176-22527</strain>
    </source>
</reference>
<keyword evidence="1" id="KW-0004">4Fe-4S</keyword>
<evidence type="ECO:0000256" key="3">
    <source>
        <dbReference type="ARBA" id="ARBA00022737"/>
    </source>
</evidence>
<keyword evidence="2" id="KW-0479">Metal-binding</keyword>
<dbReference type="AlphaFoldDB" id="A0A9D1KW44"/>
<dbReference type="Pfam" id="PF14691">
    <property type="entry name" value="Fer4_20"/>
    <property type="match status" value="1"/>
</dbReference>
<evidence type="ECO:0000256" key="1">
    <source>
        <dbReference type="ARBA" id="ARBA00022485"/>
    </source>
</evidence>
<dbReference type="InterPro" id="IPR042204">
    <property type="entry name" value="2Fe-2S-bd_N"/>
</dbReference>
<dbReference type="GO" id="GO:0051539">
    <property type="term" value="F:4 iron, 4 sulfur cluster binding"/>
    <property type="evidence" value="ECO:0007669"/>
    <property type="project" value="UniProtKB-KW"/>
</dbReference>
<evidence type="ECO:0000256" key="6">
    <source>
        <dbReference type="ARBA" id="ARBA00023014"/>
    </source>
</evidence>
<evidence type="ECO:0000256" key="2">
    <source>
        <dbReference type="ARBA" id="ARBA00022723"/>
    </source>
</evidence>
<name>A0A9D1KW44_9FIRM</name>
<dbReference type="InterPro" id="IPR023753">
    <property type="entry name" value="FAD/NAD-binding_dom"/>
</dbReference>
<evidence type="ECO:0000313" key="11">
    <source>
        <dbReference type="Proteomes" id="UP000824159"/>
    </source>
</evidence>
<evidence type="ECO:0000256" key="5">
    <source>
        <dbReference type="ARBA" id="ARBA00023004"/>
    </source>
</evidence>
<dbReference type="InterPro" id="IPR054351">
    <property type="entry name" value="NADH_UbQ_OxRdtase_ferredoxin"/>
</dbReference>
<dbReference type="PROSITE" id="PS00198">
    <property type="entry name" value="4FE4S_FER_1"/>
    <property type="match status" value="1"/>
</dbReference>
<dbReference type="InterPro" id="IPR017900">
    <property type="entry name" value="4Fe4S_Fe_S_CS"/>
</dbReference>
<evidence type="ECO:0000313" key="10">
    <source>
        <dbReference type="EMBL" id="HIT99755.1"/>
    </source>
</evidence>
<accession>A0A9D1KW44</accession>